<dbReference type="CDD" id="cd19544">
    <property type="entry name" value="E-C_NRPS"/>
    <property type="match status" value="1"/>
</dbReference>
<dbReference type="Gene3D" id="3.40.50.1820">
    <property type="entry name" value="alpha/beta hydrolase"/>
    <property type="match status" value="1"/>
</dbReference>
<dbReference type="RefSeq" id="WP_138674343.1">
    <property type="nucleotide sequence ID" value="NZ_VCKY01000503.1"/>
</dbReference>
<dbReference type="OrthoDB" id="2472181at2"/>
<comment type="caution">
    <text evidence="5">The sequence shown here is derived from an EMBL/GenBank/DDBJ whole genome shotgun (WGS) entry which is preliminary data.</text>
</comment>
<keyword evidence="2" id="KW-0596">Phosphopantetheine</keyword>
<dbReference type="SUPFAM" id="SSF47336">
    <property type="entry name" value="ACP-like"/>
    <property type="match status" value="1"/>
</dbReference>
<evidence type="ECO:0000256" key="1">
    <source>
        <dbReference type="ARBA" id="ARBA00001957"/>
    </source>
</evidence>
<name>A0A5S4EU71_9ACTN</name>
<dbReference type="Gene3D" id="3.40.50.980">
    <property type="match status" value="2"/>
</dbReference>
<sequence length="685" mass="72030">VVLPELPLTPNGKLDRKALPAPAYATGSGRAPATVQEELLCAAFAHVLGVDSVGVDDDFFQLGGHSLLAVSLVELLRGRGVSVSVRALFESPTPAGLARSAGVDAVEVPENLIPADAERITPEMLPLVDLSADEVERVVASVAGGAANVADVYPLAPLQEGLLFHHLLAGDGVDVYVSAYVLEFDSRARLDGFAQALQQVIDRHDIYRTGVVWEGLPEPVQVVWRHAVLPVVEHELGHPGDGDSVTALRAAAGAAMDLGRAPLMDLHIAEVAEGRWLGLVRMHHMVQDHQGMDMLVQELQAVLAGESGRLAAASPFRNFVAQTRGGVSRAEHERFFAELLSDVTEPTAPFGLLDVHGDGSDLVSELVPIPDDVVTALRQAAQRMGVSAATVLHVAWARVLAVLAGRDDVVFGTVLFGRMNAGEGADRALGPFFNTLPVRVRTGQIGVRAAVEEMRTQLAALLEHEHAPLAVAQQAGGLAGNTPLFTSLFNYRHGAQEADSTPQQSIEGVRQVFVQQQNSYPLTVSVNDWGAEGLSLSVLAVDPIDARGVGLLVRTVVENLVAALTVALDDGPDLALQSVGVLDGRERDRLLVEWNDTAAVVGAGVVESFERQVVVTPDAVAVVAGGVEVSYAELDAAANRLAGYLRGAGVGAESVVGLCLPSGVQMITAILGVWKAGAAYLPIDG</sequence>
<dbReference type="InterPro" id="IPR029058">
    <property type="entry name" value="AB_hydrolase_fold"/>
</dbReference>
<dbReference type="SUPFAM" id="SSF56801">
    <property type="entry name" value="Acetyl-CoA synthetase-like"/>
    <property type="match status" value="2"/>
</dbReference>
<dbReference type="Proteomes" id="UP000309128">
    <property type="component" value="Unassembled WGS sequence"/>
</dbReference>
<dbReference type="InterPro" id="IPR001242">
    <property type="entry name" value="Condensation_dom"/>
</dbReference>
<reference evidence="5 6" key="1">
    <citation type="submission" date="2019-05" db="EMBL/GenBank/DDBJ databases">
        <title>Draft genome sequence of Nonomuraea turkmeniaca DSM 43926.</title>
        <authorList>
            <person name="Saricaoglu S."/>
            <person name="Isik K."/>
        </authorList>
    </citation>
    <scope>NUCLEOTIDE SEQUENCE [LARGE SCALE GENOMIC DNA]</scope>
    <source>
        <strain evidence="5 6">DSM 43926</strain>
    </source>
</reference>
<organism evidence="5 6">
    <name type="scientific">Nonomuraea turkmeniaca</name>
    <dbReference type="NCBI Taxonomy" id="103838"/>
    <lineage>
        <taxon>Bacteria</taxon>
        <taxon>Bacillati</taxon>
        <taxon>Actinomycetota</taxon>
        <taxon>Actinomycetes</taxon>
        <taxon>Streptosporangiales</taxon>
        <taxon>Streptosporangiaceae</taxon>
        <taxon>Nonomuraea</taxon>
    </lineage>
</organism>
<dbReference type="PANTHER" id="PTHR45527:SF1">
    <property type="entry name" value="FATTY ACID SYNTHASE"/>
    <property type="match status" value="1"/>
</dbReference>
<evidence type="ECO:0000313" key="5">
    <source>
        <dbReference type="EMBL" id="TMR02968.1"/>
    </source>
</evidence>
<dbReference type="InterPro" id="IPR023213">
    <property type="entry name" value="CAT-like_dom_sf"/>
</dbReference>
<dbReference type="Pfam" id="PF00550">
    <property type="entry name" value="PP-binding"/>
    <property type="match status" value="1"/>
</dbReference>
<comment type="cofactor">
    <cofactor evidence="1">
        <name>pantetheine 4'-phosphate</name>
        <dbReference type="ChEBI" id="CHEBI:47942"/>
    </cofactor>
</comment>
<dbReference type="Gene3D" id="3.30.559.30">
    <property type="entry name" value="Nonribosomal peptide synthetase, condensation domain"/>
    <property type="match status" value="1"/>
</dbReference>
<evidence type="ECO:0000256" key="3">
    <source>
        <dbReference type="ARBA" id="ARBA00022553"/>
    </source>
</evidence>
<dbReference type="GO" id="GO:0044550">
    <property type="term" value="P:secondary metabolite biosynthetic process"/>
    <property type="evidence" value="ECO:0007669"/>
    <property type="project" value="TreeGrafter"/>
</dbReference>
<dbReference type="EMBL" id="VCKY01000503">
    <property type="protein sequence ID" value="TMR02968.1"/>
    <property type="molecule type" value="Genomic_DNA"/>
</dbReference>
<dbReference type="PANTHER" id="PTHR45527">
    <property type="entry name" value="NONRIBOSOMAL PEPTIDE SYNTHETASE"/>
    <property type="match status" value="1"/>
</dbReference>
<evidence type="ECO:0000259" key="4">
    <source>
        <dbReference type="PROSITE" id="PS50075"/>
    </source>
</evidence>
<dbReference type="GO" id="GO:0031177">
    <property type="term" value="F:phosphopantetheine binding"/>
    <property type="evidence" value="ECO:0007669"/>
    <property type="project" value="InterPro"/>
</dbReference>
<keyword evidence="6" id="KW-1185">Reference proteome</keyword>
<dbReference type="InterPro" id="IPR020806">
    <property type="entry name" value="PKS_PP-bd"/>
</dbReference>
<accession>A0A5S4EU71</accession>
<proteinExistence type="predicted"/>
<keyword evidence="3" id="KW-0597">Phosphoprotein</keyword>
<dbReference type="SUPFAM" id="SSF52777">
    <property type="entry name" value="CoA-dependent acyltransferases"/>
    <property type="match status" value="2"/>
</dbReference>
<dbReference type="GO" id="GO:0072330">
    <property type="term" value="P:monocarboxylic acid biosynthetic process"/>
    <property type="evidence" value="ECO:0007669"/>
    <property type="project" value="UniProtKB-ARBA"/>
</dbReference>
<dbReference type="AlphaFoldDB" id="A0A5S4EU71"/>
<dbReference type="Pfam" id="PF00501">
    <property type="entry name" value="AMP-binding"/>
    <property type="match status" value="1"/>
</dbReference>
<dbReference type="GO" id="GO:0005737">
    <property type="term" value="C:cytoplasm"/>
    <property type="evidence" value="ECO:0007669"/>
    <property type="project" value="TreeGrafter"/>
</dbReference>
<dbReference type="FunFam" id="1.10.1200.10:FF:000016">
    <property type="entry name" value="Non-ribosomal peptide synthase"/>
    <property type="match status" value="1"/>
</dbReference>
<dbReference type="InterPro" id="IPR009081">
    <property type="entry name" value="PP-bd_ACP"/>
</dbReference>
<evidence type="ECO:0000256" key="2">
    <source>
        <dbReference type="ARBA" id="ARBA00022450"/>
    </source>
</evidence>
<dbReference type="InterPro" id="IPR000873">
    <property type="entry name" value="AMP-dep_synth/lig_dom"/>
</dbReference>
<gene>
    <name evidence="5" type="ORF">ETD86_54090</name>
</gene>
<evidence type="ECO:0000313" key="6">
    <source>
        <dbReference type="Proteomes" id="UP000309128"/>
    </source>
</evidence>
<dbReference type="InterPro" id="IPR036736">
    <property type="entry name" value="ACP-like_sf"/>
</dbReference>
<protein>
    <submittedName>
        <fullName evidence="5">Non-ribosomal peptide synthetase</fullName>
    </submittedName>
</protein>
<dbReference type="GO" id="GO:0008610">
    <property type="term" value="P:lipid biosynthetic process"/>
    <property type="evidence" value="ECO:0007669"/>
    <property type="project" value="UniProtKB-ARBA"/>
</dbReference>
<feature type="non-terminal residue" evidence="5">
    <location>
        <position position="1"/>
    </location>
</feature>
<dbReference type="PROSITE" id="PS50075">
    <property type="entry name" value="CARRIER"/>
    <property type="match status" value="1"/>
</dbReference>
<dbReference type="SMART" id="SM00823">
    <property type="entry name" value="PKS_PP"/>
    <property type="match status" value="1"/>
</dbReference>
<dbReference type="GO" id="GO:0003824">
    <property type="term" value="F:catalytic activity"/>
    <property type="evidence" value="ECO:0007669"/>
    <property type="project" value="InterPro"/>
</dbReference>
<feature type="non-terminal residue" evidence="5">
    <location>
        <position position="685"/>
    </location>
</feature>
<dbReference type="GO" id="GO:0043041">
    <property type="term" value="P:amino acid activation for nonribosomal peptide biosynthetic process"/>
    <property type="evidence" value="ECO:0007669"/>
    <property type="project" value="TreeGrafter"/>
</dbReference>
<dbReference type="Gene3D" id="3.30.559.10">
    <property type="entry name" value="Chloramphenicol acetyltransferase-like domain"/>
    <property type="match status" value="1"/>
</dbReference>
<dbReference type="Pfam" id="PF00668">
    <property type="entry name" value="Condensation"/>
    <property type="match status" value="1"/>
</dbReference>
<feature type="domain" description="Carrier" evidence="4">
    <location>
        <begin position="31"/>
        <end position="105"/>
    </location>
</feature>